<sequence length="117" mass="13087">MLRHLIGLATYRTDATDRRGALTEERLPGGRVRYSHPDLPQLFEARRERMIRDGLDATDLAMLDEGTRIALERTMRRMAREQAAASDADSRGQASVSPVTIITNEDDLWSSRFGAAA</sequence>
<reference evidence="1 2" key="1">
    <citation type="submission" date="2023-07" db="EMBL/GenBank/DDBJ databases">
        <title>Sequencing the genomes of 1000 actinobacteria strains.</title>
        <authorList>
            <person name="Klenk H.-P."/>
        </authorList>
    </citation>
    <scope>NUCLEOTIDE SEQUENCE [LARGE SCALE GENOMIC DNA]</scope>
    <source>
        <strain evidence="1 2">DSM 44710</strain>
    </source>
</reference>
<comment type="caution">
    <text evidence="1">The sequence shown here is derived from an EMBL/GenBank/DDBJ whole genome shotgun (WGS) entry which is preliminary data.</text>
</comment>
<dbReference type="Proteomes" id="UP001240984">
    <property type="component" value="Unassembled WGS sequence"/>
</dbReference>
<keyword evidence="2" id="KW-1185">Reference proteome</keyword>
<name>A0ABT9N2F2_9ACTN</name>
<dbReference type="EMBL" id="JAUSRA010000001">
    <property type="protein sequence ID" value="MDP9797451.1"/>
    <property type="molecule type" value="Genomic_DNA"/>
</dbReference>
<protein>
    <submittedName>
        <fullName evidence="1">Uncharacterized protein</fullName>
    </submittedName>
</protein>
<proteinExistence type="predicted"/>
<evidence type="ECO:0000313" key="2">
    <source>
        <dbReference type="Proteomes" id="UP001240984"/>
    </source>
</evidence>
<dbReference type="RefSeq" id="WP_306834809.1">
    <property type="nucleotide sequence ID" value="NZ_JAUSRA010000001.1"/>
</dbReference>
<gene>
    <name evidence="1" type="ORF">J2S43_005963</name>
</gene>
<evidence type="ECO:0000313" key="1">
    <source>
        <dbReference type="EMBL" id="MDP9797451.1"/>
    </source>
</evidence>
<organism evidence="1 2">
    <name type="scientific">Catenuloplanes nepalensis</name>
    <dbReference type="NCBI Taxonomy" id="587533"/>
    <lineage>
        <taxon>Bacteria</taxon>
        <taxon>Bacillati</taxon>
        <taxon>Actinomycetota</taxon>
        <taxon>Actinomycetes</taxon>
        <taxon>Micromonosporales</taxon>
        <taxon>Micromonosporaceae</taxon>
        <taxon>Catenuloplanes</taxon>
    </lineage>
</organism>
<accession>A0ABT9N2F2</accession>